<proteinExistence type="predicted"/>
<accession>A0ACC2ETZ8</accession>
<evidence type="ECO:0000313" key="1">
    <source>
        <dbReference type="EMBL" id="KAJ7569929.1"/>
    </source>
</evidence>
<comment type="caution">
    <text evidence="1">The sequence shown here is derived from an EMBL/GenBank/DDBJ whole genome shotgun (WGS) entry which is preliminary data.</text>
</comment>
<protein>
    <submittedName>
        <fullName evidence="1">Uncharacterized protein</fullName>
    </submittedName>
</protein>
<keyword evidence="2" id="KW-1185">Reference proteome</keyword>
<dbReference type="Proteomes" id="UP001162992">
    <property type="component" value="Chromosome 1"/>
</dbReference>
<gene>
    <name evidence="1" type="ORF">O6H91_01G100800</name>
</gene>
<dbReference type="EMBL" id="CM055092">
    <property type="protein sequence ID" value="KAJ7569929.1"/>
    <property type="molecule type" value="Genomic_DNA"/>
</dbReference>
<reference evidence="2" key="1">
    <citation type="journal article" date="2024" name="Proc. Natl. Acad. Sci. U.S.A.">
        <title>Extraordinary preservation of gene collinearity over three hundred million years revealed in homosporous lycophytes.</title>
        <authorList>
            <person name="Li C."/>
            <person name="Wickell D."/>
            <person name="Kuo L.Y."/>
            <person name="Chen X."/>
            <person name="Nie B."/>
            <person name="Liao X."/>
            <person name="Peng D."/>
            <person name="Ji J."/>
            <person name="Jenkins J."/>
            <person name="Williams M."/>
            <person name="Shu S."/>
            <person name="Plott C."/>
            <person name="Barry K."/>
            <person name="Rajasekar S."/>
            <person name="Grimwood J."/>
            <person name="Han X."/>
            <person name="Sun S."/>
            <person name="Hou Z."/>
            <person name="He W."/>
            <person name="Dai G."/>
            <person name="Sun C."/>
            <person name="Schmutz J."/>
            <person name="Leebens-Mack J.H."/>
            <person name="Li F.W."/>
            <person name="Wang L."/>
        </authorList>
    </citation>
    <scope>NUCLEOTIDE SEQUENCE [LARGE SCALE GENOMIC DNA]</scope>
    <source>
        <strain evidence="2">cv. PW_Plant_1</strain>
    </source>
</reference>
<sequence>MTSATLLCPSSIVQTFDQNCGAKEWKPRRRLIHIVTPLPLSTIKAKGARGKSRGAYSDGWIAGRRHEQQFSACRCVVRAAVGADVALEEPVADPEAPVEAPIGNLEALGNIALEAATEKPSSRRNENVKTNPSRVLVQDKDVVTGAVFTGKVRSILSFGAFIDFGAFTDGLVHISQLSNAFVNSVQDVVSVGQEVQVRVLDVNFTSRRIALTMKEMEEEGQQKRQGSEGRTRRASGQAQSGGEPGGGSVRGKIAGSVRGRKQDEKKKSNFQKGQTVDGKVKNLIRRGAFLELPGGEDGFLPVTEIPGGERTPLENLLPVGKEIQEELRKVITKSKAAGILRLVFHEAGTFDLTTNSGGMNGSIVYELERPENTGLKRSVKVLEKAKSCLDPVFHVSWADLIAVAGAQAVAVCGGPAISVELGRLDSSLPDPEGQLPEETLNAIALKEIFQRKGFSAQEMIVLSGAHTLGSKGFGEPTVFDNSYYKTLLRRPWLESEENMGAMIGLPSDRVLVEDSECKKWLEIYANNQETFFKDFSAAYLKLINLGARWKVTDL</sequence>
<evidence type="ECO:0000313" key="2">
    <source>
        <dbReference type="Proteomes" id="UP001162992"/>
    </source>
</evidence>
<name>A0ACC2ETZ8_DIPCM</name>
<organism evidence="1 2">
    <name type="scientific">Diphasiastrum complanatum</name>
    <name type="common">Issler's clubmoss</name>
    <name type="synonym">Lycopodium complanatum</name>
    <dbReference type="NCBI Taxonomy" id="34168"/>
    <lineage>
        <taxon>Eukaryota</taxon>
        <taxon>Viridiplantae</taxon>
        <taxon>Streptophyta</taxon>
        <taxon>Embryophyta</taxon>
        <taxon>Tracheophyta</taxon>
        <taxon>Lycopodiopsida</taxon>
        <taxon>Lycopodiales</taxon>
        <taxon>Lycopodiaceae</taxon>
        <taxon>Lycopodioideae</taxon>
        <taxon>Diphasiastrum</taxon>
    </lineage>
</organism>